<evidence type="ECO:0000313" key="3">
    <source>
        <dbReference type="Proteomes" id="UP000054166"/>
    </source>
</evidence>
<feature type="compositionally biased region" description="Acidic residues" evidence="1">
    <location>
        <begin position="30"/>
        <end position="39"/>
    </location>
</feature>
<reference evidence="2 3" key="1">
    <citation type="submission" date="2014-04" db="EMBL/GenBank/DDBJ databases">
        <authorList>
            <consortium name="DOE Joint Genome Institute"/>
            <person name="Kuo A."/>
            <person name="Tarkka M."/>
            <person name="Buscot F."/>
            <person name="Kohler A."/>
            <person name="Nagy L.G."/>
            <person name="Floudas D."/>
            <person name="Copeland A."/>
            <person name="Barry K.W."/>
            <person name="Cichocki N."/>
            <person name="Veneault-Fourrey C."/>
            <person name="LaButti K."/>
            <person name="Lindquist E.A."/>
            <person name="Lipzen A."/>
            <person name="Lundell T."/>
            <person name="Morin E."/>
            <person name="Murat C."/>
            <person name="Sun H."/>
            <person name="Tunlid A."/>
            <person name="Henrissat B."/>
            <person name="Grigoriev I.V."/>
            <person name="Hibbett D.S."/>
            <person name="Martin F."/>
            <person name="Nordberg H.P."/>
            <person name="Cantor M.N."/>
            <person name="Hua S.X."/>
        </authorList>
    </citation>
    <scope>NUCLEOTIDE SEQUENCE [LARGE SCALE GENOMIC DNA]</scope>
    <source>
        <strain evidence="2 3">F 1598</strain>
    </source>
</reference>
<accession>A0A0C3BCM2</accession>
<dbReference type="EMBL" id="KN833051">
    <property type="protein sequence ID" value="KIM75067.1"/>
    <property type="molecule type" value="Genomic_DNA"/>
</dbReference>
<dbReference type="InParanoid" id="A0A0C3BCM2"/>
<reference evidence="3" key="2">
    <citation type="submission" date="2015-01" db="EMBL/GenBank/DDBJ databases">
        <title>Evolutionary Origins and Diversification of the Mycorrhizal Mutualists.</title>
        <authorList>
            <consortium name="DOE Joint Genome Institute"/>
            <consortium name="Mycorrhizal Genomics Consortium"/>
            <person name="Kohler A."/>
            <person name="Kuo A."/>
            <person name="Nagy L.G."/>
            <person name="Floudas D."/>
            <person name="Copeland A."/>
            <person name="Barry K.W."/>
            <person name="Cichocki N."/>
            <person name="Veneault-Fourrey C."/>
            <person name="LaButti K."/>
            <person name="Lindquist E.A."/>
            <person name="Lipzen A."/>
            <person name="Lundell T."/>
            <person name="Morin E."/>
            <person name="Murat C."/>
            <person name="Riley R."/>
            <person name="Ohm R."/>
            <person name="Sun H."/>
            <person name="Tunlid A."/>
            <person name="Henrissat B."/>
            <person name="Grigoriev I.V."/>
            <person name="Hibbett D.S."/>
            <person name="Martin F."/>
        </authorList>
    </citation>
    <scope>NUCLEOTIDE SEQUENCE [LARGE SCALE GENOMIC DNA]</scope>
    <source>
        <strain evidence="3">F 1598</strain>
    </source>
</reference>
<dbReference type="HOGENOM" id="CLU_006344_4_3_1"/>
<evidence type="ECO:0000256" key="1">
    <source>
        <dbReference type="SAM" id="MobiDB-lite"/>
    </source>
</evidence>
<dbReference type="OrthoDB" id="2576233at2759"/>
<feature type="compositionally biased region" description="Polar residues" evidence="1">
    <location>
        <begin position="50"/>
        <end position="60"/>
    </location>
</feature>
<dbReference type="Pfam" id="PF18759">
    <property type="entry name" value="Plavaka"/>
    <property type="match status" value="1"/>
</dbReference>
<dbReference type="InterPro" id="IPR041078">
    <property type="entry name" value="Plavaka"/>
</dbReference>
<dbReference type="AlphaFoldDB" id="A0A0C3BCM2"/>
<protein>
    <submittedName>
        <fullName evidence="2">Uncharacterized protein</fullName>
    </submittedName>
</protein>
<name>A0A0C3BCM2_PILCF</name>
<sequence>MPDFRELSDHEDDPPAEPELLVPYESMDIFADDIFDEQPDERPSLDDMDQPTSSATNGSDQRVRVENVSDDEDHEFHDNDGRARIEDELDQDYIFFQDFPGAGKIYCTAGDVHPAYSEENHYQNKPFYPFASKLDWEIARWANEDGPGQSAFTRLLNIDGVKEKLGLSYNNSRALNQTINRLPCLAEWKRYKIELNDSDATEGIELWCRNPVDALKSLWGSPALFQFMKFGPEKQYTDRIMKNRHYNDMNTGNWWWNKQIQLPDGATVVPVIISTDKTQLCILTGGKTAYPVYMTIGTFDKSVRRKPSYHAQTLVGYLPTSTLGDTDLNEAAARMGRSRLFHKAMDIIFGPLKAVAKTGIELTSADGAVRRGHPILASYPADYPEQSLVTCTRYNVTCPKCNIKVDGFGNGKLGTPREQNDSLRKIESAANETSMTKINKKLKRDRLNYIPEPFWADWYLVDIHSAITPDILHQLYQGVVEHLIGWLRNLIGDTELDARFKRLPPAHGVRHFKVGISGLTQVSGPEHKDICKELLGCLLGLSSVPLGAVRASRALLDFLYLAQYPSHSDDTLKYLQDALDRISCEQRAYRATNKKDYYEQMLLWLERREKMWAFEIVLQWRQGTMPQPQSRHLRRHALGPHLAKTPSVSNMQLSILVRNHDANSFIPELHAFISRYRNQFAVAHSRPSANSHRIPITHVDVWHLLKFYVQKTGTPSSSSLDRETSCIAYATPERRSASEKRLPARFDTVLVNEGGTSTHGKGINGKRIGQIRVIFKIPDRFILPTFGPDIEPPGTLAYVEWFTRPRHKVPAHKMYPVSCSKRSSGIRDASVIKIDSILRPCQLFPKFGNRVNRAWTSYNVLERCEQFFVNNWLDLHTYQTTW</sequence>
<evidence type="ECO:0000313" key="2">
    <source>
        <dbReference type="EMBL" id="KIM75067.1"/>
    </source>
</evidence>
<dbReference type="Proteomes" id="UP000054166">
    <property type="component" value="Unassembled WGS sequence"/>
</dbReference>
<organism evidence="2 3">
    <name type="scientific">Piloderma croceum (strain F 1598)</name>
    <dbReference type="NCBI Taxonomy" id="765440"/>
    <lineage>
        <taxon>Eukaryota</taxon>
        <taxon>Fungi</taxon>
        <taxon>Dikarya</taxon>
        <taxon>Basidiomycota</taxon>
        <taxon>Agaricomycotina</taxon>
        <taxon>Agaricomycetes</taxon>
        <taxon>Agaricomycetidae</taxon>
        <taxon>Atheliales</taxon>
        <taxon>Atheliaceae</taxon>
        <taxon>Piloderma</taxon>
    </lineage>
</organism>
<feature type="region of interest" description="Disordered" evidence="1">
    <location>
        <begin position="1"/>
        <end position="78"/>
    </location>
</feature>
<keyword evidence="3" id="KW-1185">Reference proteome</keyword>
<gene>
    <name evidence="2" type="ORF">PILCRDRAFT_13883</name>
</gene>
<proteinExistence type="predicted"/>
<dbReference type="STRING" id="765440.A0A0C3BCM2"/>